<organism evidence="3">
    <name type="scientific">mine drainage metagenome</name>
    <dbReference type="NCBI Taxonomy" id="410659"/>
    <lineage>
        <taxon>unclassified sequences</taxon>
        <taxon>metagenomes</taxon>
        <taxon>ecological metagenomes</taxon>
    </lineage>
</organism>
<dbReference type="AlphaFoldDB" id="A0A1J5PWK3"/>
<dbReference type="InterPro" id="IPR008979">
    <property type="entry name" value="Galactose-bd-like_sf"/>
</dbReference>
<keyword evidence="2" id="KW-0812">Transmembrane</keyword>
<proteinExistence type="predicted"/>
<dbReference type="SUPFAM" id="SSF49785">
    <property type="entry name" value="Galactose-binding domain-like"/>
    <property type="match status" value="1"/>
</dbReference>
<protein>
    <submittedName>
        <fullName evidence="3">Putative peptidoglycan biosynthesis protein MviN</fullName>
    </submittedName>
</protein>
<reference evidence="3" key="1">
    <citation type="submission" date="2016-10" db="EMBL/GenBank/DDBJ databases">
        <title>Sequence of Gallionella enrichment culture.</title>
        <authorList>
            <person name="Poehlein A."/>
            <person name="Muehling M."/>
            <person name="Daniel R."/>
        </authorList>
    </citation>
    <scope>NUCLEOTIDE SEQUENCE</scope>
</reference>
<keyword evidence="2" id="KW-1133">Transmembrane helix</keyword>
<dbReference type="EMBL" id="MLJW01003492">
    <property type="protein sequence ID" value="OIQ71940.1"/>
    <property type="molecule type" value="Genomic_DNA"/>
</dbReference>
<name>A0A1J5PWK3_9ZZZZ</name>
<feature type="compositionally biased region" description="Low complexity" evidence="1">
    <location>
        <begin position="78"/>
        <end position="110"/>
    </location>
</feature>
<accession>A0A1J5PWK3</accession>
<feature type="transmembrane region" description="Helical" evidence="2">
    <location>
        <begin position="43"/>
        <end position="60"/>
    </location>
</feature>
<evidence type="ECO:0000256" key="1">
    <source>
        <dbReference type="SAM" id="MobiDB-lite"/>
    </source>
</evidence>
<evidence type="ECO:0000313" key="3">
    <source>
        <dbReference type="EMBL" id="OIQ71940.1"/>
    </source>
</evidence>
<gene>
    <name evidence="3" type="primary">mviN_2</name>
    <name evidence="3" type="ORF">GALL_464390</name>
</gene>
<dbReference type="Gene3D" id="2.60.120.260">
    <property type="entry name" value="Galactose-binding domain-like"/>
    <property type="match status" value="1"/>
</dbReference>
<feature type="region of interest" description="Disordered" evidence="1">
    <location>
        <begin position="76"/>
        <end position="131"/>
    </location>
</feature>
<sequence length="249" mass="24916">MLPPVGSPPPPEAAIFASPRPSFDALVADDAPLVVRRFDPTRLVLAIVTIAVLIGIFIALKGLFSPITTSGAGALPVPGSTTSSASPSASPTTSRPGASPTTAAPSGGAPVIASVASVNPPPGTGPEHPDTVGLAIDGNPATFWTTSTYAQANMGGKPGVGFALTLAKKTTVTAVTLHINGSGGNVEVRATDAANPTTGPVLASGPMGADTVLTFSKPVETQTIMLWFTLMPQTADGSNRVELNEVTVS</sequence>
<comment type="caution">
    <text evidence="3">The sequence shown here is derived from an EMBL/GenBank/DDBJ whole genome shotgun (WGS) entry which is preliminary data.</text>
</comment>
<keyword evidence="2" id="KW-0472">Membrane</keyword>
<evidence type="ECO:0000256" key="2">
    <source>
        <dbReference type="SAM" id="Phobius"/>
    </source>
</evidence>